<dbReference type="eggNOG" id="COG0587">
    <property type="taxonomic scope" value="Bacteria"/>
</dbReference>
<dbReference type="Gene3D" id="1.10.150.870">
    <property type="match status" value="1"/>
</dbReference>
<evidence type="ECO:0000256" key="7">
    <source>
        <dbReference type="ARBA" id="ARBA00022932"/>
    </source>
</evidence>
<keyword evidence="6" id="KW-0235">DNA replication</keyword>
<dbReference type="Pfam" id="PF02811">
    <property type="entry name" value="PHP"/>
    <property type="match status" value="1"/>
</dbReference>
<dbReference type="InterPro" id="IPR004365">
    <property type="entry name" value="NA-bd_OB_tRNA"/>
</dbReference>
<dbReference type="HOGENOM" id="CLU_001600_0_0_10"/>
<dbReference type="OrthoDB" id="9803237at2"/>
<organism evidence="10 11">
    <name type="scientific">Melioribacter roseus (strain DSM 23840 / JCM 17771 / VKM B-2668 / P3M-2)</name>
    <dbReference type="NCBI Taxonomy" id="1191523"/>
    <lineage>
        <taxon>Bacteria</taxon>
        <taxon>Pseudomonadati</taxon>
        <taxon>Ignavibacteriota</taxon>
        <taxon>Ignavibacteria</taxon>
        <taxon>Ignavibacteriales</taxon>
        <taxon>Melioribacteraceae</taxon>
        <taxon>Melioribacter</taxon>
    </lineage>
</organism>
<dbReference type="STRING" id="1191523.MROS_0290"/>
<dbReference type="EC" id="2.7.7.7" evidence="2"/>
<dbReference type="KEGG" id="mro:MROS_0290"/>
<comment type="catalytic activity">
    <reaction evidence="8">
        <text>DNA(n) + a 2'-deoxyribonucleoside 5'-triphosphate = DNA(n+1) + diphosphate</text>
        <dbReference type="Rhea" id="RHEA:22508"/>
        <dbReference type="Rhea" id="RHEA-COMP:17339"/>
        <dbReference type="Rhea" id="RHEA-COMP:17340"/>
        <dbReference type="ChEBI" id="CHEBI:33019"/>
        <dbReference type="ChEBI" id="CHEBI:61560"/>
        <dbReference type="ChEBI" id="CHEBI:173112"/>
        <dbReference type="EC" id="2.7.7.7"/>
    </reaction>
</comment>
<dbReference type="NCBIfam" id="NF004226">
    <property type="entry name" value="PRK05673.1"/>
    <property type="match status" value="1"/>
</dbReference>
<dbReference type="CDD" id="cd04485">
    <property type="entry name" value="DnaE_OBF"/>
    <property type="match status" value="1"/>
</dbReference>
<evidence type="ECO:0000256" key="4">
    <source>
        <dbReference type="ARBA" id="ARBA00022679"/>
    </source>
</evidence>
<dbReference type="EMBL" id="CP003557">
    <property type="protein sequence ID" value="AFN73534.1"/>
    <property type="molecule type" value="Genomic_DNA"/>
</dbReference>
<evidence type="ECO:0000259" key="9">
    <source>
        <dbReference type="SMART" id="SM00481"/>
    </source>
</evidence>
<dbReference type="InterPro" id="IPR041931">
    <property type="entry name" value="DNA_pol3_alpha_thumb_dom"/>
</dbReference>
<dbReference type="GO" id="GO:0003676">
    <property type="term" value="F:nucleic acid binding"/>
    <property type="evidence" value="ECO:0007669"/>
    <property type="project" value="InterPro"/>
</dbReference>
<dbReference type="PANTHER" id="PTHR32294:SF0">
    <property type="entry name" value="DNA POLYMERASE III SUBUNIT ALPHA"/>
    <property type="match status" value="1"/>
</dbReference>
<dbReference type="GO" id="GO:0008408">
    <property type="term" value="F:3'-5' exonuclease activity"/>
    <property type="evidence" value="ECO:0007669"/>
    <property type="project" value="InterPro"/>
</dbReference>
<dbReference type="InterPro" id="IPR004013">
    <property type="entry name" value="PHP_dom"/>
</dbReference>
<dbReference type="CDD" id="cd12113">
    <property type="entry name" value="PHP_PolIIIA_DnaE3"/>
    <property type="match status" value="1"/>
</dbReference>
<feature type="domain" description="Polymerase/histidinol phosphatase N-terminal" evidence="9">
    <location>
        <begin position="5"/>
        <end position="72"/>
    </location>
</feature>
<evidence type="ECO:0000313" key="11">
    <source>
        <dbReference type="Proteomes" id="UP000009011"/>
    </source>
</evidence>
<dbReference type="InterPro" id="IPR004805">
    <property type="entry name" value="DnaE2/DnaE/PolC"/>
</dbReference>
<sequence>MSDFIHLHNHSHYSLQDGACRVEDLIDAAVKNNMHAVALTDHGVMYGVLQFYKKAVKAGIKPIIGMEAYVDFEKSRFEKKADITDGRKRSKHYNHLLLLAKNEVGYKNLMKISTIGHTEGFYYKPRIDWEILSKYKDGLICTSACPAGPISTPLINDEWDKARDTAIKLKELFGEDFYLEIQDHGMDIEKPILEGMPKLASELGIKLVATNDTHYIEKEHAISHNILIMLGDKSGNSNYEELRYGTDQIYFKSADEMKKIFGKYKGAIENTLEIEEKINLKLEFKGHYYPVFPIPKDSKAKTLEEYLTQLAYEGLHRRFKKVTREIEDRMKYELDVIIKMGYAGYFLIVQDFINASRKRGIPVGPGRGSAAGSLIAYALGITNVNPLEYDLLFERFLNPERKSMPDIDVDFADDKRAEVISYVKEKYGENSVAQIITFNRLSSKQVIRDVARVLKIPIPQVENITKYIPSKFGKVYTIDQALKEVPELKWLNNTDDPMMQELIRHAKILEGMNRNASKHAAGVVITPGDVSDYVPLAIYGDQGETATVTQFNMKDLEDAGLLKMDFLGLDTLSIIRDTIDLVKQNRGIEIDIENIPIDDEKTFELFGKGQTTAVFQFESAPMREYLRKLKPNSIKDLAAMNALYRPGPMDYIDDFIDRKHGRKEIKYLHPVLEPILKETYGIIVYQEQVIQIANKVAGMSLAEADLLRRAMGKKDLQAMKEQRDKFIKGAVENNIDKNIAEEIFEAIDKFANYGFNKSHAVAYSIVAYQTAYLKAHFLEEFLAANLSNKFDNTDKITIYLDDCRKLGVEVMPPDINHPTVNFQVKDKKIIFGMAAIKNVGVQAVEEIKRAHESLGRDFTSIYDFCSHVDTRIVNKRAIEGLVLAGAFDSLGGTRAQHFAAIEEAIDIGAKIKTARESHSSSLFAEATEEFTYEEPRLPDVEPWDSKERLSKERQVLGFYLSDHPLNKYDIEYRSFATFHLDAEPNTIPSDVVRACGVITNVNIKTDKNGNQMAFFRLDDYYGSCECIMFSKAFKEYGKLIESESTVIIIGKAESSGDAVKLRVEEVYDLAEARNKLTKRLGIILSSKTHDDTIVDKLHNLFDKYGGGIPVMIRIKDNGNHTDYIIDYQIELNDELIAELVKLLGGENIIYITS</sequence>
<dbReference type="GO" id="GO:0005737">
    <property type="term" value="C:cytoplasm"/>
    <property type="evidence" value="ECO:0007669"/>
    <property type="project" value="UniProtKB-SubCell"/>
</dbReference>
<dbReference type="NCBIfam" id="NF005298">
    <property type="entry name" value="PRK06826.1"/>
    <property type="match status" value="1"/>
</dbReference>
<evidence type="ECO:0000256" key="6">
    <source>
        <dbReference type="ARBA" id="ARBA00022705"/>
    </source>
</evidence>
<keyword evidence="5" id="KW-0548">Nucleotidyltransferase</keyword>
<name>I6ZNF7_MELRP</name>
<dbReference type="Gene3D" id="3.20.20.140">
    <property type="entry name" value="Metal-dependent hydrolases"/>
    <property type="match status" value="1"/>
</dbReference>
<evidence type="ECO:0000256" key="5">
    <source>
        <dbReference type="ARBA" id="ARBA00022695"/>
    </source>
</evidence>
<comment type="subcellular location">
    <subcellularLocation>
        <location evidence="1">Cytoplasm</location>
    </subcellularLocation>
</comment>
<evidence type="ECO:0000256" key="3">
    <source>
        <dbReference type="ARBA" id="ARBA00019114"/>
    </source>
</evidence>
<proteinExistence type="predicted"/>
<gene>
    <name evidence="10" type="ordered locus">MROS_0290</name>
</gene>
<dbReference type="NCBIfam" id="TIGR00594">
    <property type="entry name" value="polc"/>
    <property type="match status" value="1"/>
</dbReference>
<dbReference type="Pfam" id="PF17657">
    <property type="entry name" value="DNA_pol3_finger"/>
    <property type="match status" value="1"/>
</dbReference>
<dbReference type="InterPro" id="IPR003141">
    <property type="entry name" value="Pol/His_phosphatase_N"/>
</dbReference>
<keyword evidence="11" id="KW-1185">Reference proteome</keyword>
<dbReference type="GO" id="GO:0003887">
    <property type="term" value="F:DNA-directed DNA polymerase activity"/>
    <property type="evidence" value="ECO:0007669"/>
    <property type="project" value="UniProtKB-KW"/>
</dbReference>
<dbReference type="AlphaFoldDB" id="I6ZNF7"/>
<dbReference type="Pfam" id="PF07733">
    <property type="entry name" value="DNA_pol3_alpha"/>
    <property type="match status" value="1"/>
</dbReference>
<dbReference type="Gene3D" id="1.10.10.1600">
    <property type="entry name" value="Bacterial DNA polymerase III alpha subunit, thumb domain"/>
    <property type="match status" value="1"/>
</dbReference>
<dbReference type="InterPro" id="IPR016195">
    <property type="entry name" value="Pol/histidinol_Pase-like"/>
</dbReference>
<dbReference type="GO" id="GO:0006260">
    <property type="term" value="P:DNA replication"/>
    <property type="evidence" value="ECO:0007669"/>
    <property type="project" value="UniProtKB-KW"/>
</dbReference>
<dbReference type="PATRIC" id="fig|1191523.3.peg.296"/>
<dbReference type="InterPro" id="IPR029460">
    <property type="entry name" value="DNAPol_HHH"/>
</dbReference>
<dbReference type="SUPFAM" id="SSF89550">
    <property type="entry name" value="PHP domain-like"/>
    <property type="match status" value="1"/>
</dbReference>
<dbReference type="Proteomes" id="UP000009011">
    <property type="component" value="Chromosome"/>
</dbReference>
<dbReference type="Pfam" id="PF14579">
    <property type="entry name" value="HHH_6"/>
    <property type="match status" value="1"/>
</dbReference>
<accession>I6ZNF7</accession>
<evidence type="ECO:0000256" key="1">
    <source>
        <dbReference type="ARBA" id="ARBA00004496"/>
    </source>
</evidence>
<evidence type="ECO:0000313" key="10">
    <source>
        <dbReference type="EMBL" id="AFN73534.1"/>
    </source>
</evidence>
<evidence type="ECO:0000256" key="8">
    <source>
        <dbReference type="ARBA" id="ARBA00049244"/>
    </source>
</evidence>
<dbReference type="InterPro" id="IPR040982">
    <property type="entry name" value="DNA_pol3_finger"/>
</dbReference>
<dbReference type="InterPro" id="IPR011708">
    <property type="entry name" value="DNA_pol3_alpha_NTPase_dom"/>
</dbReference>
<dbReference type="RefSeq" id="WP_014854971.1">
    <property type="nucleotide sequence ID" value="NC_018178.1"/>
</dbReference>
<reference evidence="10 11" key="1">
    <citation type="journal article" date="2013" name="PLoS ONE">
        <title>Genomic analysis of Melioribacter roseus, facultatively anaerobic organotrophic bacterium representing a novel deep lineage within Bacteriodetes/Chlorobi group.</title>
        <authorList>
            <person name="Kadnikov V.V."/>
            <person name="Mardanov A.V."/>
            <person name="Podosokorskaya O.A."/>
            <person name="Gavrilov S.N."/>
            <person name="Kublanov I.V."/>
            <person name="Beletsky A.V."/>
            <person name="Bonch-Osmolovskaya E.A."/>
            <person name="Ravin N.V."/>
        </authorList>
    </citation>
    <scope>NUCLEOTIDE SEQUENCE [LARGE SCALE GENOMIC DNA]</scope>
    <source>
        <strain evidence="11">JCM 17771 / P3M-2</strain>
    </source>
</reference>
<keyword evidence="7" id="KW-0239">DNA-directed DNA polymerase</keyword>
<evidence type="ECO:0000256" key="2">
    <source>
        <dbReference type="ARBA" id="ARBA00012417"/>
    </source>
</evidence>
<protein>
    <recommendedName>
        <fullName evidence="3">DNA polymerase III subunit alpha</fullName>
        <ecNumber evidence="2">2.7.7.7</ecNumber>
    </recommendedName>
</protein>
<keyword evidence="4" id="KW-0808">Transferase</keyword>
<dbReference type="SMART" id="SM00481">
    <property type="entry name" value="POLIIIAc"/>
    <property type="match status" value="1"/>
</dbReference>
<dbReference type="Pfam" id="PF01336">
    <property type="entry name" value="tRNA_anti-codon"/>
    <property type="match status" value="1"/>
</dbReference>
<dbReference type="PANTHER" id="PTHR32294">
    <property type="entry name" value="DNA POLYMERASE III SUBUNIT ALPHA"/>
    <property type="match status" value="1"/>
</dbReference>